<protein>
    <submittedName>
        <fullName evidence="1">Uncharacterized protein</fullName>
    </submittedName>
</protein>
<dbReference type="AlphaFoldDB" id="A0AAD4G9N6"/>
<organism evidence="1 2">
    <name type="scientific">Boletus edulis BED1</name>
    <dbReference type="NCBI Taxonomy" id="1328754"/>
    <lineage>
        <taxon>Eukaryota</taxon>
        <taxon>Fungi</taxon>
        <taxon>Dikarya</taxon>
        <taxon>Basidiomycota</taxon>
        <taxon>Agaricomycotina</taxon>
        <taxon>Agaricomycetes</taxon>
        <taxon>Agaricomycetidae</taxon>
        <taxon>Boletales</taxon>
        <taxon>Boletineae</taxon>
        <taxon>Boletaceae</taxon>
        <taxon>Boletoideae</taxon>
        <taxon>Boletus</taxon>
    </lineage>
</organism>
<keyword evidence="2" id="KW-1185">Reference proteome</keyword>
<evidence type="ECO:0000313" key="1">
    <source>
        <dbReference type="EMBL" id="KAF8431670.1"/>
    </source>
</evidence>
<reference evidence="1" key="2">
    <citation type="journal article" date="2020" name="Nat. Commun.">
        <title>Large-scale genome sequencing of mycorrhizal fungi provides insights into the early evolution of symbiotic traits.</title>
        <authorList>
            <person name="Miyauchi S."/>
            <person name="Kiss E."/>
            <person name="Kuo A."/>
            <person name="Drula E."/>
            <person name="Kohler A."/>
            <person name="Sanchez-Garcia M."/>
            <person name="Morin E."/>
            <person name="Andreopoulos B."/>
            <person name="Barry K.W."/>
            <person name="Bonito G."/>
            <person name="Buee M."/>
            <person name="Carver A."/>
            <person name="Chen C."/>
            <person name="Cichocki N."/>
            <person name="Clum A."/>
            <person name="Culley D."/>
            <person name="Crous P.W."/>
            <person name="Fauchery L."/>
            <person name="Girlanda M."/>
            <person name="Hayes R.D."/>
            <person name="Keri Z."/>
            <person name="LaButti K."/>
            <person name="Lipzen A."/>
            <person name="Lombard V."/>
            <person name="Magnuson J."/>
            <person name="Maillard F."/>
            <person name="Murat C."/>
            <person name="Nolan M."/>
            <person name="Ohm R.A."/>
            <person name="Pangilinan J."/>
            <person name="Pereira M.F."/>
            <person name="Perotto S."/>
            <person name="Peter M."/>
            <person name="Pfister S."/>
            <person name="Riley R."/>
            <person name="Sitrit Y."/>
            <person name="Stielow J.B."/>
            <person name="Szollosi G."/>
            <person name="Zifcakova L."/>
            <person name="Stursova M."/>
            <person name="Spatafora J.W."/>
            <person name="Tedersoo L."/>
            <person name="Vaario L.M."/>
            <person name="Yamada A."/>
            <person name="Yan M."/>
            <person name="Wang P."/>
            <person name="Xu J."/>
            <person name="Bruns T."/>
            <person name="Baldrian P."/>
            <person name="Vilgalys R."/>
            <person name="Dunand C."/>
            <person name="Henrissat B."/>
            <person name="Grigoriev I.V."/>
            <person name="Hibbett D."/>
            <person name="Nagy L.G."/>
            <person name="Martin F.M."/>
        </authorList>
    </citation>
    <scope>NUCLEOTIDE SEQUENCE</scope>
    <source>
        <strain evidence="1">BED1</strain>
    </source>
</reference>
<dbReference type="Proteomes" id="UP001194468">
    <property type="component" value="Unassembled WGS sequence"/>
</dbReference>
<comment type="caution">
    <text evidence="1">The sequence shown here is derived from an EMBL/GenBank/DDBJ whole genome shotgun (WGS) entry which is preliminary data.</text>
</comment>
<gene>
    <name evidence="1" type="ORF">L210DRAFT_984740</name>
</gene>
<reference evidence="1" key="1">
    <citation type="submission" date="2019-10" db="EMBL/GenBank/DDBJ databases">
        <authorList>
            <consortium name="DOE Joint Genome Institute"/>
            <person name="Kuo A."/>
            <person name="Miyauchi S."/>
            <person name="Kiss E."/>
            <person name="Drula E."/>
            <person name="Kohler A."/>
            <person name="Sanchez-Garcia M."/>
            <person name="Andreopoulos B."/>
            <person name="Barry K.W."/>
            <person name="Bonito G."/>
            <person name="Buee M."/>
            <person name="Carver A."/>
            <person name="Chen C."/>
            <person name="Cichocki N."/>
            <person name="Clum A."/>
            <person name="Culley D."/>
            <person name="Crous P.W."/>
            <person name="Fauchery L."/>
            <person name="Girlanda M."/>
            <person name="Hayes R."/>
            <person name="Keri Z."/>
            <person name="LaButti K."/>
            <person name="Lipzen A."/>
            <person name="Lombard V."/>
            <person name="Magnuson J."/>
            <person name="Maillard F."/>
            <person name="Morin E."/>
            <person name="Murat C."/>
            <person name="Nolan M."/>
            <person name="Ohm R."/>
            <person name="Pangilinan J."/>
            <person name="Pereira M."/>
            <person name="Perotto S."/>
            <person name="Peter M."/>
            <person name="Riley R."/>
            <person name="Sitrit Y."/>
            <person name="Stielow B."/>
            <person name="Szollosi G."/>
            <person name="Zifcakova L."/>
            <person name="Stursova M."/>
            <person name="Spatafora J.W."/>
            <person name="Tedersoo L."/>
            <person name="Vaario L.-M."/>
            <person name="Yamada A."/>
            <person name="Yan M."/>
            <person name="Wang P."/>
            <person name="Xu J."/>
            <person name="Bruns T."/>
            <person name="Baldrian P."/>
            <person name="Vilgalys R."/>
            <person name="Henrissat B."/>
            <person name="Grigoriev I.V."/>
            <person name="Hibbett D."/>
            <person name="Nagy L.G."/>
            <person name="Martin F.M."/>
        </authorList>
    </citation>
    <scope>NUCLEOTIDE SEQUENCE</scope>
    <source>
        <strain evidence="1">BED1</strain>
    </source>
</reference>
<proteinExistence type="predicted"/>
<evidence type="ECO:0000313" key="2">
    <source>
        <dbReference type="Proteomes" id="UP001194468"/>
    </source>
</evidence>
<dbReference type="EMBL" id="WHUW01000047">
    <property type="protein sequence ID" value="KAF8431670.1"/>
    <property type="molecule type" value="Genomic_DNA"/>
</dbReference>
<accession>A0AAD4G9N6</accession>
<name>A0AAD4G9N6_BOLED</name>
<sequence>MPQDYLPHSTFPILHQSHLVLSNRTQEDLDIQVHGSSLPNLGPNFHSPEALLDAVDYYIHANALTVNGARPLNWYFAHMLPLDPEQWMIRRQIKRFSEEIQTAHPQEMSNGFGDLPDLGQSTYIRKPTFFLGELDK</sequence>